<dbReference type="Gene3D" id="3.30.2380.10">
    <property type="entry name" value="CGI121/TPRKB"/>
    <property type="match status" value="1"/>
</dbReference>
<dbReference type="GO" id="GO:0002949">
    <property type="term" value="P:tRNA threonylcarbamoyladenosine modification"/>
    <property type="evidence" value="ECO:0007669"/>
    <property type="project" value="TreeGrafter"/>
</dbReference>
<comment type="subcellular location">
    <subcellularLocation>
        <location evidence="1">Nucleus</location>
    </subcellularLocation>
</comment>
<keyword evidence="5" id="KW-0819">tRNA processing</keyword>
<dbReference type="InterPro" id="IPR036504">
    <property type="entry name" value="CGI121/TPRKB_sf"/>
</dbReference>
<name>A0A409W3K5_9AGAR</name>
<dbReference type="GO" id="GO:0005829">
    <property type="term" value="C:cytosol"/>
    <property type="evidence" value="ECO:0007669"/>
    <property type="project" value="TreeGrafter"/>
</dbReference>
<keyword evidence="10" id="KW-1185">Reference proteome</keyword>
<evidence type="ECO:0000256" key="7">
    <source>
        <dbReference type="ARBA" id="ARBA00025043"/>
    </source>
</evidence>
<evidence type="ECO:0000256" key="4">
    <source>
        <dbReference type="ARBA" id="ARBA00016009"/>
    </source>
</evidence>
<dbReference type="InParanoid" id="A0A409W3K5"/>
<dbReference type="GO" id="GO:0000408">
    <property type="term" value="C:EKC/KEOPS complex"/>
    <property type="evidence" value="ECO:0007669"/>
    <property type="project" value="TreeGrafter"/>
</dbReference>
<evidence type="ECO:0000256" key="3">
    <source>
        <dbReference type="ARBA" id="ARBA00015316"/>
    </source>
</evidence>
<dbReference type="PANTHER" id="PTHR15840:SF10">
    <property type="entry name" value="EKC_KEOPS COMPLEX SUBUNIT TPRKB"/>
    <property type="match status" value="1"/>
</dbReference>
<dbReference type="Proteomes" id="UP000284706">
    <property type="component" value="Unassembled WGS sequence"/>
</dbReference>
<evidence type="ECO:0000256" key="6">
    <source>
        <dbReference type="ARBA" id="ARBA00023242"/>
    </source>
</evidence>
<proteinExistence type="inferred from homology"/>
<evidence type="ECO:0000256" key="5">
    <source>
        <dbReference type="ARBA" id="ARBA00022694"/>
    </source>
</evidence>
<evidence type="ECO:0000256" key="8">
    <source>
        <dbReference type="RuleBase" id="RU004398"/>
    </source>
</evidence>
<dbReference type="NCBIfam" id="NF011465">
    <property type="entry name" value="PRK14886.1-1"/>
    <property type="match status" value="1"/>
</dbReference>
<comment type="caution">
    <text evidence="9">The sequence shown here is derived from an EMBL/GenBank/DDBJ whole genome shotgun (WGS) entry which is preliminary data.</text>
</comment>
<dbReference type="InterPro" id="IPR013926">
    <property type="entry name" value="CGI121/TPRKB"/>
</dbReference>
<comment type="function">
    <text evidence="7">Component of the EKC/KEOPS complex that is required for the formation of a threonylcarbamoyl group on adenosine at position 37 (t(6)A37) in tRNAs that read codons beginning with adenine. The complex is probably involved in the transfer of the threonylcarbamoyl moiety of threonylcarbamoyl-AMP (TC-AMP) to the N6 group of A37. CGI121 acts as an allosteric effector that regulates the t(6)A activity of the complex. The EKC/KEOPS complex also promotes both telomere uncapping and telomere elongation. The complex is required for efficient recruitment of transcriptional coactivators. CGI121 is not required for tRNA modification.</text>
</comment>
<protein>
    <recommendedName>
        <fullName evidence="4">EKC/KEOPS complex subunit CGI121</fullName>
    </recommendedName>
    <alternativeName>
        <fullName evidence="3">EKC/KEOPS complex subunit cgi121</fullName>
    </alternativeName>
</protein>
<dbReference type="OrthoDB" id="329139at2759"/>
<gene>
    <name evidence="9" type="ORF">CVT26_014728</name>
</gene>
<evidence type="ECO:0000256" key="2">
    <source>
        <dbReference type="ARBA" id="ARBA00005546"/>
    </source>
</evidence>
<dbReference type="Pfam" id="PF08617">
    <property type="entry name" value="CGI-121"/>
    <property type="match status" value="1"/>
</dbReference>
<dbReference type="EMBL" id="NHYE01005422">
    <property type="protein sequence ID" value="PPQ73107.1"/>
    <property type="molecule type" value="Genomic_DNA"/>
</dbReference>
<evidence type="ECO:0000313" key="10">
    <source>
        <dbReference type="Proteomes" id="UP000284706"/>
    </source>
</evidence>
<comment type="similarity">
    <text evidence="2 8">Belongs to the CGI121/TPRKB family.</text>
</comment>
<accession>A0A409W3K5</accession>
<dbReference type="SUPFAM" id="SSF143870">
    <property type="entry name" value="PF0523-like"/>
    <property type="match status" value="1"/>
</dbReference>
<dbReference type="STRING" id="231916.A0A409W3K5"/>
<evidence type="ECO:0000313" key="9">
    <source>
        <dbReference type="EMBL" id="PPQ73107.1"/>
    </source>
</evidence>
<keyword evidence="6 8" id="KW-0539">Nucleus</keyword>
<evidence type="ECO:0000256" key="1">
    <source>
        <dbReference type="ARBA" id="ARBA00004123"/>
    </source>
</evidence>
<dbReference type="FunCoup" id="A0A409W3K5">
    <property type="interactions" value="174"/>
</dbReference>
<dbReference type="PANTHER" id="PTHR15840">
    <property type="entry name" value="CGI-121 FAMILY MEMBER"/>
    <property type="match status" value="1"/>
</dbReference>
<reference evidence="9 10" key="1">
    <citation type="journal article" date="2018" name="Evol. Lett.">
        <title>Horizontal gene cluster transfer increased hallucinogenic mushroom diversity.</title>
        <authorList>
            <person name="Reynolds H.T."/>
            <person name="Vijayakumar V."/>
            <person name="Gluck-Thaler E."/>
            <person name="Korotkin H.B."/>
            <person name="Matheny P.B."/>
            <person name="Slot J.C."/>
        </authorList>
    </citation>
    <scope>NUCLEOTIDE SEQUENCE [LARGE SCALE GENOMIC DNA]</scope>
    <source>
        <strain evidence="9 10">SRW20</strain>
    </source>
</reference>
<sequence>MESLCYPQFDSRHSQVHIALFRNVSNAAAVKARIIAASTAEGEFGEKEREAVNFAFVEARMITSKLHLETAIYQAILAESQNGLRTRTVHSEILYNLNPTHNITEAIRRYGVSEGTADVLVVRIDSPDLSSSTVEQKMKEAVKGDIVPLSELSQVTDWATIKKYHKLNNELAIKEAANNPSREHAVVDNIVVTSVAMKSVMG</sequence>
<dbReference type="GO" id="GO:0005634">
    <property type="term" value="C:nucleus"/>
    <property type="evidence" value="ECO:0007669"/>
    <property type="project" value="UniProtKB-SubCell"/>
</dbReference>
<dbReference type="AlphaFoldDB" id="A0A409W3K5"/>
<organism evidence="9 10">
    <name type="scientific">Gymnopilus dilepis</name>
    <dbReference type="NCBI Taxonomy" id="231916"/>
    <lineage>
        <taxon>Eukaryota</taxon>
        <taxon>Fungi</taxon>
        <taxon>Dikarya</taxon>
        <taxon>Basidiomycota</taxon>
        <taxon>Agaricomycotina</taxon>
        <taxon>Agaricomycetes</taxon>
        <taxon>Agaricomycetidae</taxon>
        <taxon>Agaricales</taxon>
        <taxon>Agaricineae</taxon>
        <taxon>Hymenogastraceae</taxon>
        <taxon>Gymnopilus</taxon>
    </lineage>
</organism>